<feature type="non-terminal residue" evidence="2">
    <location>
        <position position="62"/>
    </location>
</feature>
<evidence type="ECO:0000313" key="2">
    <source>
        <dbReference type="EMBL" id="KGA19901.1"/>
    </source>
</evidence>
<dbReference type="InterPro" id="IPR046938">
    <property type="entry name" value="DNA_clamp_sf"/>
</dbReference>
<dbReference type="InterPro" id="IPR022634">
    <property type="entry name" value="DNA_polIII_beta_N"/>
</dbReference>
<protein>
    <recommendedName>
        <fullName evidence="1">DNA polymerase III beta sliding clamp N-terminal domain-containing protein</fullName>
    </recommendedName>
</protein>
<dbReference type="GO" id="GO:0003677">
    <property type="term" value="F:DNA binding"/>
    <property type="evidence" value="ECO:0007669"/>
    <property type="project" value="InterPro"/>
</dbReference>
<dbReference type="SUPFAM" id="SSF55979">
    <property type="entry name" value="DNA clamp"/>
    <property type="match status" value="1"/>
</dbReference>
<proteinExistence type="predicted"/>
<reference evidence="2" key="1">
    <citation type="submission" date="2014-06" db="EMBL/GenBank/DDBJ databases">
        <title>Key roles for freshwater Actinobacteria revealed by deep metagenomic sequencing.</title>
        <authorList>
            <person name="Ghai R."/>
            <person name="Mizuno C.M."/>
            <person name="Picazo A."/>
            <person name="Camacho A."/>
            <person name="Rodriguez-Valera F."/>
        </authorList>
    </citation>
    <scope>NUCLEOTIDE SEQUENCE</scope>
</reference>
<dbReference type="Gene3D" id="3.10.150.10">
    <property type="entry name" value="DNA Polymerase III, subunit A, domain 2"/>
    <property type="match status" value="1"/>
</dbReference>
<dbReference type="GO" id="GO:0006260">
    <property type="term" value="P:DNA replication"/>
    <property type="evidence" value="ECO:0007669"/>
    <property type="project" value="InterPro"/>
</dbReference>
<dbReference type="AlphaFoldDB" id="A0A094QZ53"/>
<feature type="domain" description="DNA polymerase III beta sliding clamp N-terminal" evidence="1">
    <location>
        <begin position="2"/>
        <end position="62"/>
    </location>
</feature>
<dbReference type="Pfam" id="PF00712">
    <property type="entry name" value="DNA_pol3_beta"/>
    <property type="match status" value="1"/>
</dbReference>
<gene>
    <name evidence="2" type="ORF">GM51_6045</name>
</gene>
<dbReference type="GO" id="GO:0003887">
    <property type="term" value="F:DNA-directed DNA polymerase activity"/>
    <property type="evidence" value="ECO:0007669"/>
    <property type="project" value="InterPro"/>
</dbReference>
<name>A0A094QZ53_9ZZZZ</name>
<dbReference type="GO" id="GO:0009360">
    <property type="term" value="C:DNA polymerase III complex"/>
    <property type="evidence" value="ECO:0007669"/>
    <property type="project" value="InterPro"/>
</dbReference>
<organism evidence="2">
    <name type="scientific">freshwater metagenome</name>
    <dbReference type="NCBI Taxonomy" id="449393"/>
    <lineage>
        <taxon>unclassified sequences</taxon>
        <taxon>metagenomes</taxon>
        <taxon>ecological metagenomes</taxon>
    </lineage>
</organism>
<dbReference type="EMBL" id="JNSL01000026">
    <property type="protein sequence ID" value="KGA19901.1"/>
    <property type="molecule type" value="Genomic_DNA"/>
</dbReference>
<evidence type="ECO:0000259" key="1">
    <source>
        <dbReference type="Pfam" id="PF00712"/>
    </source>
</evidence>
<dbReference type="GO" id="GO:0008408">
    <property type="term" value="F:3'-5' exonuclease activity"/>
    <property type="evidence" value="ECO:0007669"/>
    <property type="project" value="InterPro"/>
</dbReference>
<comment type="caution">
    <text evidence="2">The sequence shown here is derived from an EMBL/GenBank/DDBJ whole genome shotgun (WGS) entry which is preliminary data.</text>
</comment>
<accession>A0A094QZ53</accession>
<sequence>MADAVLWASRTLPTKSTQPLLTGMHLVAEKSGLVLSGSDADVSARANLKADVIETGTVLIPG</sequence>